<dbReference type="InterPro" id="IPR050517">
    <property type="entry name" value="DDR_Repair_Kinase"/>
</dbReference>
<accession>A0A0C3APD5</accession>
<dbReference type="InterPro" id="IPR003151">
    <property type="entry name" value="PIK-rel_kinase_FAT"/>
</dbReference>
<dbReference type="GO" id="GO:0000077">
    <property type="term" value="P:DNA damage checkpoint signaling"/>
    <property type="evidence" value="ECO:0007669"/>
    <property type="project" value="TreeGrafter"/>
</dbReference>
<dbReference type="PROSITE" id="PS50290">
    <property type="entry name" value="PI3_4_KINASE_3"/>
    <property type="match status" value="1"/>
</dbReference>
<keyword evidence="4" id="KW-0723">Serine/threonine-protein kinase</keyword>
<dbReference type="Gene3D" id="1.25.40.10">
    <property type="entry name" value="Tetratricopeptide repeat domain"/>
    <property type="match status" value="1"/>
</dbReference>
<dbReference type="GO" id="GO:0006281">
    <property type="term" value="P:DNA repair"/>
    <property type="evidence" value="ECO:0007669"/>
    <property type="project" value="UniProtKB-KW"/>
</dbReference>
<dbReference type="InterPro" id="IPR056802">
    <property type="entry name" value="ATR-like_M-HEAT"/>
</dbReference>
<dbReference type="InterPro" id="IPR011989">
    <property type="entry name" value="ARM-like"/>
</dbReference>
<dbReference type="GO" id="GO:0004674">
    <property type="term" value="F:protein serine/threonine kinase activity"/>
    <property type="evidence" value="ECO:0007669"/>
    <property type="project" value="UniProtKB-KW"/>
</dbReference>
<evidence type="ECO:0000313" key="15">
    <source>
        <dbReference type="Proteomes" id="UP000054097"/>
    </source>
</evidence>
<dbReference type="PANTHER" id="PTHR11139:SF125">
    <property type="entry name" value="SERINE_THREONINE-PROTEIN KINASE MEC1"/>
    <property type="match status" value="1"/>
</dbReference>
<dbReference type="OrthoDB" id="381190at2759"/>
<evidence type="ECO:0000256" key="7">
    <source>
        <dbReference type="ARBA" id="ARBA00022763"/>
    </source>
</evidence>
<keyword evidence="15" id="KW-1185">Reference proteome</keyword>
<dbReference type="Proteomes" id="UP000054097">
    <property type="component" value="Unassembled WGS sequence"/>
</dbReference>
<dbReference type="Gene3D" id="1.25.10.10">
    <property type="entry name" value="Leucine-rich Repeat Variant"/>
    <property type="match status" value="1"/>
</dbReference>
<dbReference type="Pfam" id="PF25030">
    <property type="entry name" value="M-HEAT_ATR"/>
    <property type="match status" value="1"/>
</dbReference>
<dbReference type="Gene3D" id="1.10.1070.11">
    <property type="entry name" value="Phosphatidylinositol 3-/4-kinase, catalytic domain"/>
    <property type="match status" value="1"/>
</dbReference>
<comment type="subcellular location">
    <subcellularLocation>
        <location evidence="1">Nucleus</location>
    </subcellularLocation>
</comment>
<dbReference type="Gene3D" id="3.30.1010.10">
    <property type="entry name" value="Phosphatidylinositol 3-kinase Catalytic Subunit, Chain A, domain 4"/>
    <property type="match status" value="1"/>
</dbReference>
<dbReference type="EC" id="2.7.11.1" evidence="3"/>
<dbReference type="GO" id="GO:0000723">
    <property type="term" value="P:telomere maintenance"/>
    <property type="evidence" value="ECO:0007669"/>
    <property type="project" value="TreeGrafter"/>
</dbReference>
<reference evidence="14 15" key="1">
    <citation type="submission" date="2014-04" db="EMBL/GenBank/DDBJ databases">
        <authorList>
            <consortium name="DOE Joint Genome Institute"/>
            <person name="Kuo A."/>
            <person name="Zuccaro A."/>
            <person name="Kohler A."/>
            <person name="Nagy L.G."/>
            <person name="Floudas D."/>
            <person name="Copeland A."/>
            <person name="Barry K.W."/>
            <person name="Cichocki N."/>
            <person name="Veneault-Fourrey C."/>
            <person name="LaButti K."/>
            <person name="Lindquist E.A."/>
            <person name="Lipzen A."/>
            <person name="Lundell T."/>
            <person name="Morin E."/>
            <person name="Murat C."/>
            <person name="Sun H."/>
            <person name="Tunlid A."/>
            <person name="Henrissat B."/>
            <person name="Grigoriev I.V."/>
            <person name="Hibbett D.S."/>
            <person name="Martin F."/>
            <person name="Nordberg H.P."/>
            <person name="Cantor M.N."/>
            <person name="Hua S.X."/>
        </authorList>
    </citation>
    <scope>NUCLEOTIDE SEQUENCE [LARGE SCALE GENOMIC DNA]</scope>
    <source>
        <strain evidence="14 15">MAFF 305830</strain>
    </source>
</reference>
<dbReference type="PROSITE" id="PS00916">
    <property type="entry name" value="PI3_4_KINASE_2"/>
    <property type="match status" value="1"/>
</dbReference>
<dbReference type="SUPFAM" id="SSF48452">
    <property type="entry name" value="TPR-like"/>
    <property type="match status" value="1"/>
</dbReference>
<keyword evidence="10" id="KW-0234">DNA repair</keyword>
<evidence type="ECO:0000256" key="4">
    <source>
        <dbReference type="ARBA" id="ARBA00022527"/>
    </source>
</evidence>
<dbReference type="InterPro" id="IPR011990">
    <property type="entry name" value="TPR-like_helical_dom_sf"/>
</dbReference>
<dbReference type="InterPro" id="IPR016024">
    <property type="entry name" value="ARM-type_fold"/>
</dbReference>
<dbReference type="CDD" id="cd00892">
    <property type="entry name" value="PIKKc_ATR"/>
    <property type="match status" value="1"/>
</dbReference>
<dbReference type="InterPro" id="IPR036940">
    <property type="entry name" value="PI3/4_kinase_cat_sf"/>
</dbReference>
<dbReference type="EMBL" id="KN824367">
    <property type="protein sequence ID" value="KIM21939.1"/>
    <property type="molecule type" value="Genomic_DNA"/>
</dbReference>
<keyword evidence="7" id="KW-0227">DNA damage</keyword>
<evidence type="ECO:0000256" key="5">
    <source>
        <dbReference type="ARBA" id="ARBA00022679"/>
    </source>
</evidence>
<dbReference type="HOGENOM" id="CLU_000178_2_5_1"/>
<evidence type="ECO:0000259" key="12">
    <source>
        <dbReference type="PROSITE" id="PS50290"/>
    </source>
</evidence>
<dbReference type="SMART" id="SM00146">
    <property type="entry name" value="PI3Kc"/>
    <property type="match status" value="1"/>
</dbReference>
<evidence type="ECO:0000259" key="13">
    <source>
        <dbReference type="PROSITE" id="PS51189"/>
    </source>
</evidence>
<dbReference type="InterPro" id="IPR018936">
    <property type="entry name" value="PI3/4_kinase_CS"/>
</dbReference>
<gene>
    <name evidence="14" type="ORF">M408DRAFT_333148</name>
</gene>
<dbReference type="InterPro" id="IPR000403">
    <property type="entry name" value="PI3/4_kinase_cat_dom"/>
</dbReference>
<name>A0A0C3APD5_SERVB</name>
<reference evidence="15" key="2">
    <citation type="submission" date="2015-01" db="EMBL/GenBank/DDBJ databases">
        <title>Evolutionary Origins and Diversification of the Mycorrhizal Mutualists.</title>
        <authorList>
            <consortium name="DOE Joint Genome Institute"/>
            <consortium name="Mycorrhizal Genomics Consortium"/>
            <person name="Kohler A."/>
            <person name="Kuo A."/>
            <person name="Nagy L.G."/>
            <person name="Floudas D."/>
            <person name="Copeland A."/>
            <person name="Barry K.W."/>
            <person name="Cichocki N."/>
            <person name="Veneault-Fourrey C."/>
            <person name="LaButti K."/>
            <person name="Lindquist E.A."/>
            <person name="Lipzen A."/>
            <person name="Lundell T."/>
            <person name="Morin E."/>
            <person name="Murat C."/>
            <person name="Riley R."/>
            <person name="Ohm R."/>
            <person name="Sun H."/>
            <person name="Tunlid A."/>
            <person name="Henrissat B."/>
            <person name="Grigoriev I.V."/>
            <person name="Hibbett D.S."/>
            <person name="Martin F."/>
        </authorList>
    </citation>
    <scope>NUCLEOTIDE SEQUENCE [LARGE SCALE GENOMIC DNA]</scope>
    <source>
        <strain evidence="15">MAFF 305830</strain>
    </source>
</reference>
<feature type="domain" description="PI3K/PI4K catalytic" evidence="12">
    <location>
        <begin position="2049"/>
        <end position="2365"/>
    </location>
</feature>
<dbReference type="InterPro" id="IPR012993">
    <property type="entry name" value="UME"/>
</dbReference>
<dbReference type="InterPro" id="IPR011009">
    <property type="entry name" value="Kinase-like_dom_sf"/>
</dbReference>
<dbReference type="SMART" id="SM00802">
    <property type="entry name" value="UME"/>
    <property type="match status" value="1"/>
</dbReference>
<dbReference type="GO" id="GO:0005694">
    <property type="term" value="C:chromosome"/>
    <property type="evidence" value="ECO:0007669"/>
    <property type="project" value="TreeGrafter"/>
</dbReference>
<evidence type="ECO:0000256" key="10">
    <source>
        <dbReference type="ARBA" id="ARBA00023204"/>
    </source>
</evidence>
<dbReference type="Pfam" id="PF08064">
    <property type="entry name" value="UME"/>
    <property type="match status" value="1"/>
</dbReference>
<evidence type="ECO:0000256" key="2">
    <source>
        <dbReference type="ARBA" id="ARBA00010769"/>
    </source>
</evidence>
<dbReference type="Pfam" id="PF02259">
    <property type="entry name" value="FAT"/>
    <property type="match status" value="1"/>
</dbReference>
<sequence length="2381" mass="267644">MSQWPTTQLSQGGNPLAAEILLKDVKHLIEQPEFSLELIANREPYTDKTKQYAELIVILSDMLSSFPKADGGTSEQDLDRAVDIARLALDAIERVGSRMEGALAGEEKALTANLLVGLSIVDGWDAQIGPRESIVTLREIILRVLIKGFRHRVEETFMSAPKFENGILVVSACIKEMLSSAHYIMESEPELYPLSISVFDQEESGKRQIRLASPHHGILFSSSLLHGLGDFLQGISPPTFWANISQETVNAAILLFEVALKSNPVKMRDYLARLLPISSTLIRTSPLGTKGIQPYLFQVVATRADHFSDEVWNALDNPLTSALDVMFQASILTGDFIGHGLELLSNMATNEPEQSTLILTYLAHYAIRCPISSLGPLRSMAEKMKASSHSELLLRALESRQGSSLSSRTTIDGYHHDDWQNKSMAKMRDGIFNSRGFELMDIDGEGWQLGVIHQVNALFSSPLLDTSKEARVAMAKHLLELPNDLVPPQDSDTQHRTPYPLAPLYILATARLLDGPSNLVDADVRRVVYNAFAKGLQCHCAEKGSISGIDLKSVVKSLETGYTYKSRPVRLAAGRVLAELFSVSQDAEEPTGLRMNSVISYIRTILSGRQDHLKETTLITLGVIGRVANPDILAEICFILINHVGHPNPLLRGVAFLQLVTLARRAKSPYNLIAPDLPRIGLYIASNCYKHPLLMQEFCRFISYSPSSFLSQALLHYLPTLVAKCADEELKTIARIMMTTVAALIVDKPAEVLETVFMQDSVQKTEASLDFILHHLPRGSQSGNRSFELSSLVKSKLVSLLARLVIQLGDQSGARERALSAIEKVERYAGESRPSSKRAQMSHQAFLQLHIMGIVSHLNSELQEAHGKRSIDAKSKVLRGIQEVLFILGNASTVVSPQLVTIMQNTIRQTGLAGSTLETWHTLATVLNPTDFVPYLALTSAIFAESWTLFNPSERNTAKRTLAYIIGNSREFKAYINSLAFFGDIEELNDLHQAVTSMAPKYTLSQKLEILCLRIADSNASVSHLAVIETKRLISDHKEFSPLVSGDNFDPVVGSLVKALQTVSGREGEAFEASRMETFECLGIIGALDPDRFDIPRDEEDPLITFADFEDEKHSQAFATHMIGHVLAPVFPKTSDIKFQSLLAYTIQELLSFCGFTVSLMTPDNMNPVSIKVQKRWKTLSDEVRSIVVPLLSSKFAIEGRLDAPESYPIYATAPTYKEWIQKFSSYLISQVRGKFASRVFTPFRVLLGSADVQVLLFLMPHLVLDVLSIGSEVDAKNIHGEIISVLEDQVNPAPGRSAEMRLLCAQTIFQLMDHLNKYLRYTGILLAHPKRAKSPSLPERHRIVESLMTNIDHSLMAQAAFKCKQYARALMSLEQRVQAMRRNANIDEALLQVDYDKMHELYANLDEPDGMNGISSMVLSPTLEHQIREHESTGRWTSAQSCWEVSLQQNPDNLNSQIGLLRCLRNLGHYDTLRTHLVGIIGRNPHWGATLEPFRLEGAWNARDWDTVEEIVSSSQSHSPELSTGKLLLALRSQDDKKIDDALSLARLEFGQPIGAAGYQSYRRTYYASVNLHLVEEMAMISRFTKSLLRSRRSGQTDKLARLSAVLEDRYDSVLPSYRTLEPILSLRRTAFDLLNQDSAAINALVGRYWLASSKIARKAGHFQAAYSSLLQGRERGAPYYFIQGCKLLYSSGESIRALQELNNALALTGDLDSSDIIDLTEDDEETRETRRNKAKARLLRARWMQISGRFSRAELNAQFNHVTQLYSDWEASYFHWALYLDRSQVHKDIPSTQLEEYINHVSHVVRYYGKSLRHGSKHLYQTLPRMLTLWLNLGQREELQTQKGVPTADHANRSSLKKFGVLCDWVREDLVETVDPFKWLTAFPQIVSRLVNNNQVLVRALYTIIGKVIQEFPQQALWIISGVSGSLKRERGEAALRAVGFGLSERIFPKTITFENRERLMAIFQRVGPLATIYSELNKELIRLCNFDVEQAELHYLAVKCPKLAGMNLTNVIVPLQDSFTSRIPPMSSQILDSQPFPHALPTIKTFLQQIQVMPSLQRPRKIGIESYNGDQYHFLCKPKDDLRKDARLMDFNSVVNKLLRANSEARRRQLHIRTYSVVPLNEECGLIEWVRNTCALRALLKRRYDAIGVSMMPKRINDYFEKFKTVAADQAAKTFETKILPEFRPLFHEWFLDTFPEPTAWFASRLNYSRTAAVISMVGYIIGLGDRHCENIMLDESTGDTVHCDFNCLFEKGKTFEIPELVPFRLTQNIIDGMGITGVEGTFRICCEITMQLLRSNQDCLMSVLEAFIHDPLVEWEDERRRKERRHAPVDLKKLALGALNPIERKLQGTEGDTQISVSNQVEKLIQDATSTQKLVRA</sequence>
<dbReference type="Pfam" id="PF23593">
    <property type="entry name" value="HEAT_ATR"/>
    <property type="match status" value="1"/>
</dbReference>
<comment type="similarity">
    <text evidence="2">Belongs to the PI3/PI4-kinase family. ATM subfamily.</text>
</comment>
<evidence type="ECO:0000313" key="14">
    <source>
        <dbReference type="EMBL" id="KIM21939.1"/>
    </source>
</evidence>
<keyword evidence="11" id="KW-0539">Nucleus</keyword>
<evidence type="ECO:0000256" key="11">
    <source>
        <dbReference type="ARBA" id="ARBA00023242"/>
    </source>
</evidence>
<dbReference type="SUPFAM" id="SSF48371">
    <property type="entry name" value="ARM repeat"/>
    <property type="match status" value="1"/>
</dbReference>
<keyword evidence="6" id="KW-0547">Nucleotide-binding</keyword>
<evidence type="ECO:0000256" key="3">
    <source>
        <dbReference type="ARBA" id="ARBA00012513"/>
    </source>
</evidence>
<organism evidence="14 15">
    <name type="scientific">Serendipita vermifera MAFF 305830</name>
    <dbReference type="NCBI Taxonomy" id="933852"/>
    <lineage>
        <taxon>Eukaryota</taxon>
        <taxon>Fungi</taxon>
        <taxon>Dikarya</taxon>
        <taxon>Basidiomycota</taxon>
        <taxon>Agaricomycotina</taxon>
        <taxon>Agaricomycetes</taxon>
        <taxon>Sebacinales</taxon>
        <taxon>Serendipitaceae</taxon>
        <taxon>Serendipita</taxon>
    </lineage>
</organism>
<dbReference type="InterPro" id="IPR014009">
    <property type="entry name" value="PIK_FAT"/>
</dbReference>
<dbReference type="GO" id="GO:0005524">
    <property type="term" value="F:ATP binding"/>
    <property type="evidence" value="ECO:0007669"/>
    <property type="project" value="UniProtKB-KW"/>
</dbReference>
<evidence type="ECO:0000256" key="8">
    <source>
        <dbReference type="ARBA" id="ARBA00022777"/>
    </source>
</evidence>
<feature type="domain" description="FAT" evidence="13">
    <location>
        <begin position="1356"/>
        <end position="1928"/>
    </location>
</feature>
<evidence type="ECO:0000256" key="6">
    <source>
        <dbReference type="ARBA" id="ARBA00022741"/>
    </source>
</evidence>
<dbReference type="PANTHER" id="PTHR11139">
    <property type="entry name" value="ATAXIA TELANGIECTASIA MUTATED ATM -RELATED"/>
    <property type="match status" value="1"/>
</dbReference>
<dbReference type="SUPFAM" id="SSF56112">
    <property type="entry name" value="Protein kinase-like (PK-like)"/>
    <property type="match status" value="1"/>
</dbReference>
<keyword evidence="8" id="KW-0418">Kinase</keyword>
<protein>
    <recommendedName>
        <fullName evidence="3">non-specific serine/threonine protein kinase</fullName>
        <ecNumber evidence="3">2.7.11.1</ecNumber>
    </recommendedName>
</protein>
<dbReference type="STRING" id="933852.A0A0C3APD5"/>
<dbReference type="GO" id="GO:0005634">
    <property type="term" value="C:nucleus"/>
    <property type="evidence" value="ECO:0007669"/>
    <property type="project" value="UniProtKB-SubCell"/>
</dbReference>
<keyword evidence="5" id="KW-0808">Transferase</keyword>
<evidence type="ECO:0000256" key="9">
    <source>
        <dbReference type="ARBA" id="ARBA00022840"/>
    </source>
</evidence>
<dbReference type="Pfam" id="PF00454">
    <property type="entry name" value="PI3_PI4_kinase"/>
    <property type="match status" value="1"/>
</dbReference>
<dbReference type="InterPro" id="IPR057564">
    <property type="entry name" value="HEAT_ATR"/>
</dbReference>
<keyword evidence="9" id="KW-0067">ATP-binding</keyword>
<dbReference type="PROSITE" id="PS51189">
    <property type="entry name" value="FAT"/>
    <property type="match status" value="1"/>
</dbReference>
<proteinExistence type="inferred from homology"/>
<evidence type="ECO:0000256" key="1">
    <source>
        <dbReference type="ARBA" id="ARBA00004123"/>
    </source>
</evidence>